<comment type="subcellular location">
    <subcellularLocation>
        <location evidence="1">Membrane</location>
    </subcellularLocation>
</comment>
<dbReference type="EC" id="3.1.3.62" evidence="4"/>
<feature type="chain" id="PRO_5017619321" description="Multiple inositol polyphosphate phosphatase 1" evidence="14">
    <location>
        <begin position="22"/>
        <end position="446"/>
    </location>
</feature>
<dbReference type="Proteomes" id="UP000260823">
    <property type="component" value="Unassembled WGS sequence"/>
</dbReference>
<evidence type="ECO:0000256" key="3">
    <source>
        <dbReference type="ARBA" id="ARBA00012976"/>
    </source>
</evidence>
<evidence type="ECO:0000256" key="4">
    <source>
        <dbReference type="ARBA" id="ARBA00013040"/>
    </source>
</evidence>
<evidence type="ECO:0000256" key="12">
    <source>
        <dbReference type="ARBA" id="ARBA00043691"/>
    </source>
</evidence>
<gene>
    <name evidence="15" type="ORF">DYU05_13555</name>
</gene>
<evidence type="ECO:0000256" key="11">
    <source>
        <dbReference type="ARBA" id="ARBA00043671"/>
    </source>
</evidence>
<comment type="catalytic activity">
    <reaction evidence="12">
        <text>1D-myo-inositol hexakisphosphate + H2O = 1D-myo-inositol 1,2,4,5,6-pentakisphosphate + phosphate</text>
        <dbReference type="Rhea" id="RHEA:16989"/>
        <dbReference type="ChEBI" id="CHEBI:15377"/>
        <dbReference type="ChEBI" id="CHEBI:43474"/>
        <dbReference type="ChEBI" id="CHEBI:57798"/>
        <dbReference type="ChEBI" id="CHEBI:58130"/>
        <dbReference type="EC" id="3.1.3.62"/>
    </reaction>
    <physiologicalReaction direction="left-to-right" evidence="12">
        <dbReference type="Rhea" id="RHEA:16990"/>
    </physiologicalReaction>
</comment>
<dbReference type="SUPFAM" id="SSF53254">
    <property type="entry name" value="Phosphoglycerate mutase-like"/>
    <property type="match status" value="1"/>
</dbReference>
<comment type="catalytic activity">
    <reaction evidence="11">
        <text>1D-myo-inositol 1,2,4,5,6-pentakisphosphate + H2O = 1D-myo-inositol 1,2,5,6-tetrakisphosphate + phosphate</text>
        <dbReference type="Rhea" id="RHEA:77115"/>
        <dbReference type="ChEBI" id="CHEBI:15377"/>
        <dbReference type="ChEBI" id="CHEBI:43474"/>
        <dbReference type="ChEBI" id="CHEBI:57798"/>
        <dbReference type="ChEBI" id="CHEBI:195535"/>
        <dbReference type="EC" id="3.1.3.62"/>
    </reaction>
    <physiologicalReaction direction="left-to-right" evidence="11">
        <dbReference type="Rhea" id="RHEA:77116"/>
    </physiologicalReaction>
</comment>
<evidence type="ECO:0000313" key="15">
    <source>
        <dbReference type="EMBL" id="RFZ83167.1"/>
    </source>
</evidence>
<evidence type="ECO:0000256" key="5">
    <source>
        <dbReference type="ARBA" id="ARBA00018097"/>
    </source>
</evidence>
<dbReference type="AlphaFoldDB" id="A0A3E2NQ94"/>
<evidence type="ECO:0000256" key="14">
    <source>
        <dbReference type="SAM" id="SignalP"/>
    </source>
</evidence>
<dbReference type="Pfam" id="PF00328">
    <property type="entry name" value="His_Phos_2"/>
    <property type="match status" value="1"/>
</dbReference>
<evidence type="ECO:0000256" key="13">
    <source>
        <dbReference type="ARBA" id="ARBA00043832"/>
    </source>
</evidence>
<dbReference type="PANTHER" id="PTHR20963:SF8">
    <property type="entry name" value="MULTIPLE INOSITOL POLYPHOSPHATE PHOSPHATASE 1"/>
    <property type="match status" value="1"/>
</dbReference>
<dbReference type="OrthoDB" id="9770871at2"/>
<keyword evidence="6 14" id="KW-0732">Signal</keyword>
<accession>A0A3E2NQ94</accession>
<sequence>MIAKAIFSVALFTVVATSAKAQECTTDFLGTKTLYSAPLADNVKIPDGYKPVFVNYVGRHGARHLTKSPQAAYIYRLIAKADSANALTTLGQQLKKMVGVLDKVEKGNTKSISVEGATELMGIAGRLYKNNPSVFTGRPKVTVAVTKEIRTRQSADAFLKGLKPLLSNSEIIGTGINDTTLRFYDLSPAYLEFEEKGSWKKVLADLKSYLSIPELNERIAARFFTADYVKNLSADNKDVFVSDLFGFATIVYSLEQEIKQAGYRRQDVSFQSFFTCDELATLSRIDVAEDFFKKGPGTDINGIQVKIAAPLLVDFIQTTDNYIADKKISANLRFSHAETISPLAALLNLNTTANMGTYLQLINKNWQSGKVIPLSANIQWILYRNNAGKYLLRCLLNEKDPSIPGLKPAYTNFYEWKDVKAYYIKRLKAIGANPKSNMLSYLKEVK</sequence>
<dbReference type="PANTHER" id="PTHR20963">
    <property type="entry name" value="MULTIPLE INOSITOL POLYPHOSPHATE PHOSPHATASE-RELATED"/>
    <property type="match status" value="1"/>
</dbReference>
<comment type="catalytic activity">
    <reaction evidence="13">
        <text>(2R)-2,3-bisphosphoglycerate + H2O = (2R)-2-phosphoglycerate + phosphate</text>
        <dbReference type="Rhea" id="RHEA:27381"/>
        <dbReference type="ChEBI" id="CHEBI:15377"/>
        <dbReference type="ChEBI" id="CHEBI:43474"/>
        <dbReference type="ChEBI" id="CHEBI:58248"/>
        <dbReference type="ChEBI" id="CHEBI:58289"/>
        <dbReference type="EC" id="3.1.3.80"/>
    </reaction>
    <physiologicalReaction direction="left-to-right" evidence="13">
        <dbReference type="Rhea" id="RHEA:27382"/>
    </physiologicalReaction>
</comment>
<keyword evidence="16" id="KW-1185">Reference proteome</keyword>
<evidence type="ECO:0000313" key="16">
    <source>
        <dbReference type="Proteomes" id="UP000260823"/>
    </source>
</evidence>
<keyword evidence="8" id="KW-0472">Membrane</keyword>
<dbReference type="InterPro" id="IPR000560">
    <property type="entry name" value="His_Pase_clade-2"/>
</dbReference>
<dbReference type="EC" id="3.1.3.80" evidence="3"/>
<comment type="catalytic activity">
    <reaction evidence="10">
        <text>1D-myo-inositol 1,2,5,6-tetrakisphosphate + H2O = 1D-myo-inositol 1,2,6-trisphosphate + phosphate</text>
        <dbReference type="Rhea" id="RHEA:77119"/>
        <dbReference type="ChEBI" id="CHEBI:15377"/>
        <dbReference type="ChEBI" id="CHEBI:43474"/>
        <dbReference type="ChEBI" id="CHEBI:195535"/>
        <dbReference type="ChEBI" id="CHEBI:195537"/>
        <dbReference type="EC" id="3.1.3.62"/>
    </reaction>
    <physiologicalReaction direction="left-to-right" evidence="10">
        <dbReference type="Rhea" id="RHEA:77120"/>
    </physiologicalReaction>
</comment>
<protein>
    <recommendedName>
        <fullName evidence="5">Multiple inositol polyphosphate phosphatase 1</fullName>
        <ecNumber evidence="4">3.1.3.62</ecNumber>
        <ecNumber evidence="3">3.1.3.80</ecNumber>
    </recommendedName>
    <alternativeName>
        <fullName evidence="9">2,3-bisphosphoglycerate 3-phosphatase</fullName>
    </alternativeName>
</protein>
<dbReference type="RefSeq" id="WP_117383642.1">
    <property type="nucleotide sequence ID" value="NZ_QWDE01000002.1"/>
</dbReference>
<dbReference type="Gene3D" id="3.40.50.1240">
    <property type="entry name" value="Phosphoglycerate mutase-like"/>
    <property type="match status" value="1"/>
</dbReference>
<comment type="similarity">
    <text evidence="2">Belongs to the histidine acid phosphatase family. MINPP1 subfamily.</text>
</comment>
<proteinExistence type="inferred from homology"/>
<evidence type="ECO:0000256" key="9">
    <source>
        <dbReference type="ARBA" id="ARBA00031642"/>
    </source>
</evidence>
<evidence type="ECO:0000256" key="6">
    <source>
        <dbReference type="ARBA" id="ARBA00022729"/>
    </source>
</evidence>
<evidence type="ECO:0000256" key="7">
    <source>
        <dbReference type="ARBA" id="ARBA00022801"/>
    </source>
</evidence>
<keyword evidence="7" id="KW-0378">Hydrolase</keyword>
<evidence type="ECO:0000256" key="1">
    <source>
        <dbReference type="ARBA" id="ARBA00004370"/>
    </source>
</evidence>
<feature type="signal peptide" evidence="14">
    <location>
        <begin position="1"/>
        <end position="21"/>
    </location>
</feature>
<dbReference type="InterPro" id="IPR029033">
    <property type="entry name" value="His_PPase_superfam"/>
</dbReference>
<evidence type="ECO:0000256" key="2">
    <source>
        <dbReference type="ARBA" id="ARBA00008422"/>
    </source>
</evidence>
<organism evidence="15 16">
    <name type="scientific">Mucilaginibacter terrenus</name>
    <dbReference type="NCBI Taxonomy" id="2482727"/>
    <lineage>
        <taxon>Bacteria</taxon>
        <taxon>Pseudomonadati</taxon>
        <taxon>Bacteroidota</taxon>
        <taxon>Sphingobacteriia</taxon>
        <taxon>Sphingobacteriales</taxon>
        <taxon>Sphingobacteriaceae</taxon>
        <taxon>Mucilaginibacter</taxon>
    </lineage>
</organism>
<evidence type="ECO:0000256" key="10">
    <source>
        <dbReference type="ARBA" id="ARBA00043668"/>
    </source>
</evidence>
<dbReference type="GO" id="GO:0016020">
    <property type="term" value="C:membrane"/>
    <property type="evidence" value="ECO:0007669"/>
    <property type="project" value="UniProtKB-SubCell"/>
</dbReference>
<dbReference type="EMBL" id="QWDE01000002">
    <property type="protein sequence ID" value="RFZ83167.1"/>
    <property type="molecule type" value="Genomic_DNA"/>
</dbReference>
<name>A0A3E2NQ94_9SPHI</name>
<reference evidence="15 16" key="1">
    <citation type="submission" date="2018-08" db="EMBL/GenBank/DDBJ databases">
        <title>Mucilaginibacter terrae sp. nov., isolated from manganese diggings.</title>
        <authorList>
            <person name="Huang Y."/>
            <person name="Zhou Z."/>
        </authorList>
    </citation>
    <scope>NUCLEOTIDE SEQUENCE [LARGE SCALE GENOMIC DNA]</scope>
    <source>
        <strain evidence="15 16">ZH6</strain>
    </source>
</reference>
<comment type="caution">
    <text evidence="15">The sequence shown here is derived from an EMBL/GenBank/DDBJ whole genome shotgun (WGS) entry which is preliminary data.</text>
</comment>
<dbReference type="GO" id="GO:0034417">
    <property type="term" value="F:bisphosphoglycerate 3-phosphatase activity"/>
    <property type="evidence" value="ECO:0007669"/>
    <property type="project" value="UniProtKB-EC"/>
</dbReference>
<evidence type="ECO:0000256" key="8">
    <source>
        <dbReference type="ARBA" id="ARBA00023136"/>
    </source>
</evidence>